<dbReference type="AlphaFoldDB" id="A0A1Q9F202"/>
<feature type="chain" id="PRO_5012118872" description="EB domain-containing protein" evidence="1">
    <location>
        <begin position="18"/>
        <end position="218"/>
    </location>
</feature>
<feature type="signal peptide" evidence="1">
    <location>
        <begin position="1"/>
        <end position="17"/>
    </location>
</feature>
<keyword evidence="1" id="KW-0732">Signal</keyword>
<accession>A0A1Q9F202</accession>
<keyword evidence="3" id="KW-1185">Reference proteome</keyword>
<evidence type="ECO:0000313" key="3">
    <source>
        <dbReference type="Proteomes" id="UP000186817"/>
    </source>
</evidence>
<protein>
    <recommendedName>
        <fullName evidence="4">EB domain-containing protein</fullName>
    </recommendedName>
</protein>
<reference evidence="2 3" key="1">
    <citation type="submission" date="2016-02" db="EMBL/GenBank/DDBJ databases">
        <title>Genome analysis of coral dinoflagellate symbionts highlights evolutionary adaptations to a symbiotic lifestyle.</title>
        <authorList>
            <person name="Aranda M."/>
            <person name="Li Y."/>
            <person name="Liew Y.J."/>
            <person name="Baumgarten S."/>
            <person name="Simakov O."/>
            <person name="Wilson M."/>
            <person name="Piel J."/>
            <person name="Ashoor H."/>
            <person name="Bougouffa S."/>
            <person name="Bajic V.B."/>
            <person name="Ryu T."/>
            <person name="Ravasi T."/>
            <person name="Bayer T."/>
            <person name="Micklem G."/>
            <person name="Kim H."/>
            <person name="Bhak J."/>
            <person name="Lajeunesse T.C."/>
            <person name="Voolstra C.R."/>
        </authorList>
    </citation>
    <scope>NUCLEOTIDE SEQUENCE [LARGE SCALE GENOMIC DNA]</scope>
    <source>
        <strain evidence="2 3">CCMP2467</strain>
    </source>
</reference>
<comment type="caution">
    <text evidence="2">The sequence shown here is derived from an EMBL/GenBank/DDBJ whole genome shotgun (WGS) entry which is preliminary data.</text>
</comment>
<dbReference type="OrthoDB" id="10406886at2759"/>
<dbReference type="Proteomes" id="UP000186817">
    <property type="component" value="Unassembled WGS sequence"/>
</dbReference>
<sequence>MKTPMWRVFLLWPAVLANEDSLQDARCSLQLLQLDGSQQTTTRRDDENGEPTAWGDASHGGRFTGGTCSLFGCDGTRGPTICHHFRCICQEGYVAMAGKCEPQSAGPVTALGTRTGESCSWLGYCTVEHRVFHGLSVSGRTRGATGFRLALAPVEEKPLSHSPRTKVPGSDHAIPAWQIEISTKKSSFDVITALLVGTSLLSISQACLCQVLGFCSCL</sequence>
<proteinExistence type="predicted"/>
<dbReference type="EMBL" id="LSRX01000025">
    <property type="protein sequence ID" value="OLQ13683.1"/>
    <property type="molecule type" value="Genomic_DNA"/>
</dbReference>
<evidence type="ECO:0000313" key="2">
    <source>
        <dbReference type="EMBL" id="OLQ13683.1"/>
    </source>
</evidence>
<gene>
    <name evidence="2" type="ORF">AK812_SmicGene2242</name>
</gene>
<name>A0A1Q9F202_SYMMI</name>
<evidence type="ECO:0008006" key="4">
    <source>
        <dbReference type="Google" id="ProtNLM"/>
    </source>
</evidence>
<organism evidence="2 3">
    <name type="scientific">Symbiodinium microadriaticum</name>
    <name type="common">Dinoflagellate</name>
    <name type="synonym">Zooxanthella microadriatica</name>
    <dbReference type="NCBI Taxonomy" id="2951"/>
    <lineage>
        <taxon>Eukaryota</taxon>
        <taxon>Sar</taxon>
        <taxon>Alveolata</taxon>
        <taxon>Dinophyceae</taxon>
        <taxon>Suessiales</taxon>
        <taxon>Symbiodiniaceae</taxon>
        <taxon>Symbiodinium</taxon>
    </lineage>
</organism>
<evidence type="ECO:0000256" key="1">
    <source>
        <dbReference type="SAM" id="SignalP"/>
    </source>
</evidence>